<accession>A0A8S5SJ71</accession>
<protein>
    <submittedName>
        <fullName evidence="1">Uncharacterized protein</fullName>
    </submittedName>
</protein>
<reference evidence="1" key="1">
    <citation type="journal article" date="2021" name="Proc. Natl. Acad. Sci. U.S.A.">
        <title>A Catalog of Tens of Thousands of Viruses from Human Metagenomes Reveals Hidden Associations with Chronic Diseases.</title>
        <authorList>
            <person name="Tisza M.J."/>
            <person name="Buck C.B."/>
        </authorList>
    </citation>
    <scope>NUCLEOTIDE SEQUENCE</scope>
    <source>
        <strain evidence="1">CtFIm6</strain>
    </source>
</reference>
<sequence>MREFWAGLALNLYFLLEGDQEMMAMLYASKICMEAKNPKTGKPWEFSDVPPKLKAQVADVLINECGLPELVPAEYGGTAE</sequence>
<organism evidence="1">
    <name type="scientific">Siphoviridae sp. ctFIm6</name>
    <dbReference type="NCBI Taxonomy" id="2827818"/>
    <lineage>
        <taxon>Viruses</taxon>
        <taxon>Duplodnaviria</taxon>
        <taxon>Heunggongvirae</taxon>
        <taxon>Uroviricota</taxon>
        <taxon>Caudoviricetes</taxon>
    </lineage>
</organism>
<evidence type="ECO:0000313" key="1">
    <source>
        <dbReference type="EMBL" id="DAF51065.1"/>
    </source>
</evidence>
<proteinExistence type="predicted"/>
<dbReference type="EMBL" id="BK032608">
    <property type="protein sequence ID" value="DAF51065.1"/>
    <property type="molecule type" value="Genomic_DNA"/>
</dbReference>
<name>A0A8S5SJ71_9CAUD</name>